<keyword evidence="4" id="KW-1185">Reference proteome</keyword>
<dbReference type="InterPro" id="IPR053150">
    <property type="entry name" value="Teicoplanin_resist-assoc"/>
</dbReference>
<proteinExistence type="predicted"/>
<feature type="transmembrane region" description="Helical" evidence="1">
    <location>
        <begin position="83"/>
        <end position="112"/>
    </location>
</feature>
<dbReference type="PANTHER" id="PTHR36834">
    <property type="entry name" value="MEMBRANE PROTEIN-RELATED"/>
    <property type="match status" value="1"/>
</dbReference>
<keyword evidence="1" id="KW-0472">Membrane</keyword>
<evidence type="ECO:0000313" key="3">
    <source>
        <dbReference type="EMBL" id="TKK78943.1"/>
    </source>
</evidence>
<feature type="transmembrane region" description="Helical" evidence="1">
    <location>
        <begin position="44"/>
        <end position="63"/>
    </location>
</feature>
<evidence type="ECO:0000259" key="2">
    <source>
        <dbReference type="Pfam" id="PF04892"/>
    </source>
</evidence>
<feature type="domain" description="VanZ-like" evidence="2">
    <location>
        <begin position="58"/>
        <end position="168"/>
    </location>
</feature>
<keyword evidence="1" id="KW-1133">Transmembrane helix</keyword>
<reference evidence="3 4" key="1">
    <citation type="submission" date="2019-04" db="EMBL/GenBank/DDBJ databases">
        <title>Herbidospora sp. NEAU-GS14.nov., a novel actinomycete isolated from soil.</title>
        <authorList>
            <person name="Han L."/>
        </authorList>
    </citation>
    <scope>NUCLEOTIDE SEQUENCE [LARGE SCALE GENOMIC DNA]</scope>
    <source>
        <strain evidence="3 4">NEAU-GS14</strain>
    </source>
</reference>
<protein>
    <submittedName>
        <fullName evidence="3">VanZ family protein</fullName>
    </submittedName>
</protein>
<dbReference type="InterPro" id="IPR006976">
    <property type="entry name" value="VanZ-like"/>
</dbReference>
<dbReference type="RefSeq" id="WP_137251589.1">
    <property type="nucleotide sequence ID" value="NZ_SZQA01000062.1"/>
</dbReference>
<organism evidence="3 4">
    <name type="scientific">Herbidospora galbida</name>
    <dbReference type="NCBI Taxonomy" id="2575442"/>
    <lineage>
        <taxon>Bacteria</taxon>
        <taxon>Bacillati</taxon>
        <taxon>Actinomycetota</taxon>
        <taxon>Actinomycetes</taxon>
        <taxon>Streptosporangiales</taxon>
        <taxon>Streptosporangiaceae</taxon>
        <taxon>Herbidospora</taxon>
    </lineage>
</organism>
<feature type="transmembrane region" description="Helical" evidence="1">
    <location>
        <begin position="12"/>
        <end position="32"/>
    </location>
</feature>
<dbReference type="PANTHER" id="PTHR36834:SF1">
    <property type="entry name" value="INTEGRAL MEMBRANE PROTEIN"/>
    <property type="match status" value="1"/>
</dbReference>
<sequence length="174" mass="18639">MLLAWDLWGHVVIATLLTIPAGWGVAHLLTRWRERSNHPEPARTAYADVFIVIGTAPWLWMILTPGDPSAPDRAVGLVPFHDLAQVVTGPAATAFVQVGGNLLVFAALGALLPLRSQKLARLKIVAAIAAAGSLTVELLQYGLELHRVSSVDDILLNTTGAVLAAVMTQRWWAG</sequence>
<keyword evidence="1" id="KW-0812">Transmembrane</keyword>
<gene>
    <name evidence="3" type="ORF">FDA94_36445</name>
</gene>
<comment type="caution">
    <text evidence="3">The sequence shown here is derived from an EMBL/GenBank/DDBJ whole genome shotgun (WGS) entry which is preliminary data.</text>
</comment>
<evidence type="ECO:0000313" key="4">
    <source>
        <dbReference type="Proteomes" id="UP000308705"/>
    </source>
</evidence>
<evidence type="ECO:0000256" key="1">
    <source>
        <dbReference type="SAM" id="Phobius"/>
    </source>
</evidence>
<dbReference type="Pfam" id="PF04892">
    <property type="entry name" value="VanZ"/>
    <property type="match status" value="1"/>
</dbReference>
<dbReference type="OrthoDB" id="3627087at2"/>
<name>A0A4V5UX10_9ACTN</name>
<dbReference type="EMBL" id="SZQA01000062">
    <property type="protein sequence ID" value="TKK78943.1"/>
    <property type="molecule type" value="Genomic_DNA"/>
</dbReference>
<dbReference type="AlphaFoldDB" id="A0A4V5UX10"/>
<accession>A0A4V5UX10</accession>
<dbReference type="Proteomes" id="UP000308705">
    <property type="component" value="Unassembled WGS sequence"/>
</dbReference>